<name>A0A5M8PP78_9LECA</name>
<sequence length="604" mass="67069">MSGAEAVAGLVIGVLPLLISAAEHYNDCFQAFRRYRKFTTEVKEFGQQFRIQKTIFRNQCRLFLEDAIEHDIATKMLDEKDHPYWHDSSVEAELVEQLGGSRDACVAVVKLIMRRLEDIGRESQHLEGIVNQSQEMHNEPVGGKASRHRVGTKLRTCLSKTSFDGHIVALRLLNDDFRHLSGQTRDLAKPRSSTPPTRDIEKFRDIQEASRQVYDALGKACTKHTEHFAHFCIEAKHASSCEASAPQVQFSVALTHLTLTGSATQGDPLWFVIESIIGSATAGGRGNIEPQLCSLADTLKRQLDTPPEPMSKKVKKSVRFQTPAPIAGSNKQFVVPIDAATTKSRMRRDLCDHLRSRLKQPARANECLGPLDVTGTCKHLLYTPSSTTLSSKPQGVSLDKVISSFARRGSTNGLPQYERLRLAKSLATAVLQYHATPWLKTSWRSDDIFFFGLDEDLVLERASALSKPHLNVKVKGPNGQLSRSSTFSQPNIISNPVLFGLGIVLLEIAFSSTLRSLQQSDDLDGGQETKYTEFFTAKRLVRSIGREMGSTYGTIVKKCLQCDFGCGDDLNDPKLQAGFYRDVVCELDTLEKKFRALQLGDANG</sequence>
<feature type="domain" description="DUF7580" evidence="2">
    <location>
        <begin position="340"/>
        <end position="589"/>
    </location>
</feature>
<dbReference type="AlphaFoldDB" id="A0A5M8PP78"/>
<evidence type="ECO:0000256" key="1">
    <source>
        <dbReference type="SAM" id="SignalP"/>
    </source>
</evidence>
<dbReference type="InterPro" id="IPR056002">
    <property type="entry name" value="DUF7580"/>
</dbReference>
<evidence type="ECO:0000313" key="4">
    <source>
        <dbReference type="Proteomes" id="UP000324767"/>
    </source>
</evidence>
<comment type="caution">
    <text evidence="3">The sequence shown here is derived from an EMBL/GenBank/DDBJ whole genome shotgun (WGS) entry which is preliminary data.</text>
</comment>
<accession>A0A5M8PP78</accession>
<dbReference type="Gene3D" id="1.20.120.1020">
    <property type="entry name" value="Prion-inhibition and propagation, HeLo domain"/>
    <property type="match status" value="1"/>
</dbReference>
<evidence type="ECO:0000259" key="2">
    <source>
        <dbReference type="Pfam" id="PF24476"/>
    </source>
</evidence>
<dbReference type="OrthoDB" id="5331891at2759"/>
<dbReference type="Pfam" id="PF24476">
    <property type="entry name" value="DUF7580"/>
    <property type="match status" value="1"/>
</dbReference>
<protein>
    <recommendedName>
        <fullName evidence="2">DUF7580 domain-containing protein</fullName>
    </recommendedName>
</protein>
<evidence type="ECO:0000313" key="3">
    <source>
        <dbReference type="EMBL" id="KAA6410312.1"/>
    </source>
</evidence>
<dbReference type="PANTHER" id="PTHR35186:SF4">
    <property type="entry name" value="PRION-INHIBITION AND PROPAGATION HELO DOMAIN-CONTAINING PROTEIN"/>
    <property type="match status" value="1"/>
</dbReference>
<organism evidence="3 4">
    <name type="scientific">Lasallia pustulata</name>
    <dbReference type="NCBI Taxonomy" id="136370"/>
    <lineage>
        <taxon>Eukaryota</taxon>
        <taxon>Fungi</taxon>
        <taxon>Dikarya</taxon>
        <taxon>Ascomycota</taxon>
        <taxon>Pezizomycotina</taxon>
        <taxon>Lecanoromycetes</taxon>
        <taxon>OSLEUM clade</taxon>
        <taxon>Umbilicariomycetidae</taxon>
        <taxon>Umbilicariales</taxon>
        <taxon>Umbilicariaceae</taxon>
        <taxon>Lasallia</taxon>
    </lineage>
</organism>
<proteinExistence type="predicted"/>
<dbReference type="EMBL" id="VXIT01000009">
    <property type="protein sequence ID" value="KAA6410312.1"/>
    <property type="molecule type" value="Genomic_DNA"/>
</dbReference>
<feature type="signal peptide" evidence="1">
    <location>
        <begin position="1"/>
        <end position="21"/>
    </location>
</feature>
<dbReference type="Proteomes" id="UP000324767">
    <property type="component" value="Unassembled WGS sequence"/>
</dbReference>
<dbReference type="InterPro" id="IPR038305">
    <property type="entry name" value="HeLo_sf"/>
</dbReference>
<feature type="chain" id="PRO_5024389514" description="DUF7580 domain-containing protein" evidence="1">
    <location>
        <begin position="22"/>
        <end position="604"/>
    </location>
</feature>
<reference evidence="3 4" key="1">
    <citation type="submission" date="2019-09" db="EMBL/GenBank/DDBJ databases">
        <title>The hologenome of the rock-dwelling lichen Lasallia pustulata.</title>
        <authorList>
            <person name="Greshake Tzovaras B."/>
            <person name="Segers F."/>
            <person name="Bicker A."/>
            <person name="Dal Grande F."/>
            <person name="Otte J."/>
            <person name="Hankeln T."/>
            <person name="Schmitt I."/>
            <person name="Ebersberger I."/>
        </authorList>
    </citation>
    <scope>NUCLEOTIDE SEQUENCE [LARGE SCALE GENOMIC DNA]</scope>
    <source>
        <strain evidence="3">A1-1</strain>
    </source>
</reference>
<dbReference type="PANTHER" id="PTHR35186">
    <property type="entry name" value="ANK_REP_REGION DOMAIN-CONTAINING PROTEIN"/>
    <property type="match status" value="1"/>
</dbReference>
<keyword evidence="1" id="KW-0732">Signal</keyword>
<gene>
    <name evidence="3" type="ORF">FRX48_05733</name>
</gene>